<dbReference type="EMBL" id="JAOUSF010000001">
    <property type="protein sequence ID" value="MCU9612405.1"/>
    <property type="molecule type" value="Genomic_DNA"/>
</dbReference>
<dbReference type="AlphaFoldDB" id="A0AAE3IUP9"/>
<dbReference type="RefSeq" id="WP_263071541.1">
    <property type="nucleotide sequence ID" value="NZ_JAOUSF010000001.1"/>
</dbReference>
<evidence type="ECO:0000256" key="1">
    <source>
        <dbReference type="SAM" id="MobiDB-lite"/>
    </source>
</evidence>
<proteinExistence type="predicted"/>
<sequence>MEKEKKPMFKRWWFWLIVVIIIIGACNAIGDEDNDTAENQQENSNKTAENGTEENATENNENETTDENATNEEENTAENEEAENTEGRIESGIFEVGKDIEPGLYKSEGSVTYWARLSGFGGSLEEIIANGNPQGSDIVNIDEGDVGFQTSGSGYWFKVDDNYKPEMLTSFSDGTYIVGKDISPGKYKSDGGDSFGYWARLSGFSGELDDIIANGNPEGPTIVEIAEGDIGFQTFGNGKWTKVE</sequence>
<keyword evidence="2" id="KW-1133">Transmembrane helix</keyword>
<feature type="compositionally biased region" description="Acidic residues" evidence="1">
    <location>
        <begin position="51"/>
        <end position="84"/>
    </location>
</feature>
<keyword evidence="2" id="KW-0472">Membrane</keyword>
<reference evidence="3" key="1">
    <citation type="submission" date="2022-10" db="EMBL/GenBank/DDBJ databases">
        <title>Description of Fervidibacillus gen. nov. in the family Fervidibacillaceae fam. nov. with two species, Fervidibacillus albus sp. nov., and Fervidibacillus halotolerans sp. nov., isolated from tidal flat sediments.</title>
        <authorList>
            <person name="Kwon K.K."/>
            <person name="Yang S.-H."/>
        </authorList>
    </citation>
    <scope>NUCLEOTIDE SEQUENCE</scope>
    <source>
        <strain evidence="3">JCM 19140</strain>
    </source>
</reference>
<evidence type="ECO:0000313" key="4">
    <source>
        <dbReference type="Proteomes" id="UP001209318"/>
    </source>
</evidence>
<feature type="region of interest" description="Disordered" evidence="1">
    <location>
        <begin position="33"/>
        <end position="93"/>
    </location>
</feature>
<evidence type="ECO:0008006" key="5">
    <source>
        <dbReference type="Google" id="ProtNLM"/>
    </source>
</evidence>
<evidence type="ECO:0000256" key="2">
    <source>
        <dbReference type="SAM" id="Phobius"/>
    </source>
</evidence>
<keyword evidence="2" id="KW-0812">Transmembrane</keyword>
<keyword evidence="4" id="KW-1185">Reference proteome</keyword>
<dbReference type="Proteomes" id="UP001209318">
    <property type="component" value="Unassembled WGS sequence"/>
</dbReference>
<evidence type="ECO:0000313" key="3">
    <source>
        <dbReference type="EMBL" id="MCU9612405.1"/>
    </source>
</evidence>
<dbReference type="PROSITE" id="PS51257">
    <property type="entry name" value="PROKAR_LIPOPROTEIN"/>
    <property type="match status" value="1"/>
</dbReference>
<comment type="caution">
    <text evidence="3">The sequence shown here is derived from an EMBL/GenBank/DDBJ whole genome shotgun (WGS) entry which is preliminary data.</text>
</comment>
<feature type="transmembrane region" description="Helical" evidence="2">
    <location>
        <begin position="12"/>
        <end position="30"/>
    </location>
</feature>
<gene>
    <name evidence="3" type="ORF">OEV98_02365</name>
</gene>
<name>A0AAE3IUP9_9BACI</name>
<protein>
    <recommendedName>
        <fullName evidence="5">Lipoprotein</fullName>
    </recommendedName>
</protein>
<feature type="compositionally biased region" description="Polar residues" evidence="1">
    <location>
        <begin position="37"/>
        <end position="46"/>
    </location>
</feature>
<accession>A0AAE3IUP9</accession>
<organism evidence="3 4">
    <name type="scientific">Perspicuibacillus lycopersici</name>
    <dbReference type="NCBI Taxonomy" id="1325689"/>
    <lineage>
        <taxon>Bacteria</taxon>
        <taxon>Bacillati</taxon>
        <taxon>Bacillota</taxon>
        <taxon>Bacilli</taxon>
        <taxon>Bacillales</taxon>
        <taxon>Bacillaceae</taxon>
        <taxon>Perspicuibacillus</taxon>
    </lineage>
</organism>